<accession>A0ABQ8KBI3</accession>
<dbReference type="Pfam" id="PF03171">
    <property type="entry name" value="2OG-FeII_Oxy"/>
    <property type="match status" value="1"/>
</dbReference>
<dbReference type="Pfam" id="PF14226">
    <property type="entry name" value="DIOX_N"/>
    <property type="match status" value="1"/>
</dbReference>
<reference evidence="3 4" key="1">
    <citation type="journal article" date="2021" name="Environ. Microbiol.">
        <title>Gene family expansions and transcriptome signatures uncover fungal adaptations to wood decay.</title>
        <authorList>
            <person name="Hage H."/>
            <person name="Miyauchi S."/>
            <person name="Viragh M."/>
            <person name="Drula E."/>
            <person name="Min B."/>
            <person name="Chaduli D."/>
            <person name="Navarro D."/>
            <person name="Favel A."/>
            <person name="Norest M."/>
            <person name="Lesage-Meessen L."/>
            <person name="Balint B."/>
            <person name="Merenyi Z."/>
            <person name="de Eugenio L."/>
            <person name="Morin E."/>
            <person name="Martinez A.T."/>
            <person name="Baldrian P."/>
            <person name="Stursova M."/>
            <person name="Martinez M.J."/>
            <person name="Novotny C."/>
            <person name="Magnuson J.K."/>
            <person name="Spatafora J.W."/>
            <person name="Maurice S."/>
            <person name="Pangilinan J."/>
            <person name="Andreopoulos W."/>
            <person name="LaButti K."/>
            <person name="Hundley H."/>
            <person name="Na H."/>
            <person name="Kuo A."/>
            <person name="Barry K."/>
            <person name="Lipzen A."/>
            <person name="Henrissat B."/>
            <person name="Riley R."/>
            <person name="Ahrendt S."/>
            <person name="Nagy L.G."/>
            <person name="Grigoriev I.V."/>
            <person name="Martin F."/>
            <person name="Rosso M.N."/>
        </authorList>
    </citation>
    <scope>NUCLEOTIDE SEQUENCE [LARGE SCALE GENOMIC DNA]</scope>
    <source>
        <strain evidence="3 4">CIRM-BRFM 1785</strain>
    </source>
</reference>
<dbReference type="InterPro" id="IPR050231">
    <property type="entry name" value="Iron_ascorbate_oxido_reductase"/>
</dbReference>
<evidence type="ECO:0000313" key="3">
    <source>
        <dbReference type="EMBL" id="KAH9834792.1"/>
    </source>
</evidence>
<evidence type="ECO:0000259" key="2">
    <source>
        <dbReference type="Pfam" id="PF14226"/>
    </source>
</evidence>
<dbReference type="InterPro" id="IPR027443">
    <property type="entry name" value="IPNS-like_sf"/>
</dbReference>
<feature type="domain" description="Non-haem dioxygenase N-terminal" evidence="2">
    <location>
        <begin position="40"/>
        <end position="148"/>
    </location>
</feature>
<dbReference type="GeneID" id="71997155"/>
<evidence type="ECO:0000259" key="1">
    <source>
        <dbReference type="Pfam" id="PF03171"/>
    </source>
</evidence>
<protein>
    <submittedName>
        <fullName evidence="3">Clavaminate synthase-like protein</fullName>
    </submittedName>
</protein>
<comment type="caution">
    <text evidence="3">The sequence shown here is derived from an EMBL/GenBank/DDBJ whole genome shotgun (WGS) entry which is preliminary data.</text>
</comment>
<evidence type="ECO:0000313" key="4">
    <source>
        <dbReference type="Proteomes" id="UP000814176"/>
    </source>
</evidence>
<dbReference type="SUPFAM" id="SSF51197">
    <property type="entry name" value="Clavaminate synthase-like"/>
    <property type="match status" value="1"/>
</dbReference>
<proteinExistence type="predicted"/>
<dbReference type="RefSeq" id="XP_047777278.1">
    <property type="nucleotide sequence ID" value="XM_047916423.1"/>
</dbReference>
<gene>
    <name evidence="3" type="ORF">C8Q71DRAFT_124916</name>
</gene>
<dbReference type="EMBL" id="JADCUA010000014">
    <property type="protein sequence ID" value="KAH9834792.1"/>
    <property type="molecule type" value="Genomic_DNA"/>
</dbReference>
<dbReference type="Proteomes" id="UP000814176">
    <property type="component" value="Unassembled WGS sequence"/>
</dbReference>
<sequence>MPSFSTLVHAFAKMSSTTLPPVPHWVPAPATKADLDYADLPIIDFAKLASPGGTTMLAQKVHDAMTTSGFFYVVNHGHTKAETDRMLDIGDAAFTQVSDQEKKAYEGNAMETGTFQGYKLRQYWHIDAGVRDQIEQYSINRDVTKRQHPQALRPFLPEITEFARFCHLKILHPVLRLLATCLELPEETFVNQFQFDAEGDTWFRTMKYYPRSVEEEEKTKNVWLKGHADYTGISMLWSQPVAALQVMSPDGKWRWVKHIDNAVIINAGEAMAFLSGGYYKATIHRVVQPPEDQRGYPRLGLYYFATPDDDVLLVPHTESPVLQKVGVKRRFEDADAPTSEQWRKASSSRYGLVQLKKRDDGHEQDVVHGIVVKHYN</sequence>
<feature type="domain" description="Isopenicillin N synthase-like Fe(2+) 2OG dioxygenase" evidence="1">
    <location>
        <begin position="207"/>
        <end position="303"/>
    </location>
</feature>
<dbReference type="PRINTS" id="PR00682">
    <property type="entry name" value="IPNSYNTHASE"/>
</dbReference>
<organism evidence="3 4">
    <name type="scientific">Rhodofomes roseus</name>
    <dbReference type="NCBI Taxonomy" id="34475"/>
    <lineage>
        <taxon>Eukaryota</taxon>
        <taxon>Fungi</taxon>
        <taxon>Dikarya</taxon>
        <taxon>Basidiomycota</taxon>
        <taxon>Agaricomycotina</taxon>
        <taxon>Agaricomycetes</taxon>
        <taxon>Polyporales</taxon>
        <taxon>Rhodofomes</taxon>
    </lineage>
</organism>
<dbReference type="PANTHER" id="PTHR47990">
    <property type="entry name" value="2-OXOGLUTARATE (2OG) AND FE(II)-DEPENDENT OXYGENASE SUPERFAMILY PROTEIN-RELATED"/>
    <property type="match status" value="1"/>
</dbReference>
<dbReference type="Gene3D" id="2.60.120.330">
    <property type="entry name" value="B-lactam Antibiotic, Isopenicillin N Synthase, Chain"/>
    <property type="match status" value="1"/>
</dbReference>
<name>A0ABQ8KBI3_9APHY</name>
<dbReference type="InterPro" id="IPR044861">
    <property type="entry name" value="IPNS-like_FE2OG_OXY"/>
</dbReference>
<dbReference type="InterPro" id="IPR026992">
    <property type="entry name" value="DIOX_N"/>
</dbReference>
<keyword evidence="4" id="KW-1185">Reference proteome</keyword>